<sequence length="298" mass="33793">MLDFNFCPAERCARPGHRQLCDKLQLYSSCCVVWIGSGWEYVALFDHLRAFPIQEHSSNRSSQHNMKTSRLQTALSLLARPRAAAVASTPIQQPLQIRCAHKRTNQVIPSPIPFVPDVKTFLTLIGRGLSQHTAKFPTWEALFSLTSPQLKELGIEPPRTRRYLIHWRDKYRLGYFGPGGDIKHAQDGKAKLALEETEVAPLEIRRRVVNIPLDKKVNEVAEEDKVKVDGYKARGNGVAGPYALPLKGEKAAVVTATEGMWEHKRGRKIDGGERRRKEVRFKKHVEERKAQREALGFT</sequence>
<dbReference type="SUPFAM" id="SSF47769">
    <property type="entry name" value="SAM/Pointed domain"/>
    <property type="match status" value="1"/>
</dbReference>
<dbReference type="PANTHER" id="PTHR28235:SF1">
    <property type="entry name" value="SMALL RIBOSOMAL SUBUNIT PROTEIN MS41"/>
    <property type="match status" value="1"/>
</dbReference>
<comment type="similarity">
    <text evidence="2">Belongs to the mitochondrion-specific ribosomal protein mS41 family.</text>
</comment>
<dbReference type="SMART" id="SM01238">
    <property type="entry name" value="IGR"/>
    <property type="match status" value="1"/>
</dbReference>
<gene>
    <name evidence="6" type="primary">FYV4</name>
    <name evidence="6" type="ORF">N0V93_006450</name>
</gene>
<dbReference type="InterPro" id="IPR019083">
    <property type="entry name" value="SAM_Ribosomal_mS41"/>
</dbReference>
<reference evidence="6" key="1">
    <citation type="submission" date="2022-10" db="EMBL/GenBank/DDBJ databases">
        <title>Tapping the CABI collections for fungal endophytes: first genome assemblies for Collariella, Neodidymelliopsis, Ascochyta clinopodiicola, Didymella pomorum, Didymosphaeria variabile, Neocosmospora piperis and Neocucurbitaria cava.</title>
        <authorList>
            <person name="Hill R."/>
        </authorList>
    </citation>
    <scope>NUCLEOTIDE SEQUENCE</scope>
    <source>
        <strain evidence="6">IMI 355082</strain>
    </source>
</reference>
<organism evidence="6 7">
    <name type="scientific">Gnomoniopsis smithogilvyi</name>
    <dbReference type="NCBI Taxonomy" id="1191159"/>
    <lineage>
        <taxon>Eukaryota</taxon>
        <taxon>Fungi</taxon>
        <taxon>Dikarya</taxon>
        <taxon>Ascomycota</taxon>
        <taxon>Pezizomycotina</taxon>
        <taxon>Sordariomycetes</taxon>
        <taxon>Sordariomycetidae</taxon>
        <taxon>Diaporthales</taxon>
        <taxon>Gnomoniaceae</taxon>
        <taxon>Gnomoniopsis</taxon>
    </lineage>
</organism>
<keyword evidence="3" id="KW-0496">Mitochondrion</keyword>
<dbReference type="PANTHER" id="PTHR28235">
    <property type="entry name" value="PROTEIN FYV4, MITOCHONDRIAL"/>
    <property type="match status" value="1"/>
</dbReference>
<dbReference type="AlphaFoldDB" id="A0A9W8YN87"/>
<evidence type="ECO:0000256" key="4">
    <source>
        <dbReference type="ARBA" id="ARBA00035129"/>
    </source>
</evidence>
<dbReference type="InterPro" id="IPR039603">
    <property type="entry name" value="Ribosomal_mS41"/>
</dbReference>
<dbReference type="GO" id="GO:0005739">
    <property type="term" value="C:mitochondrion"/>
    <property type="evidence" value="ECO:0007669"/>
    <property type="project" value="UniProtKB-SubCell"/>
</dbReference>
<comment type="caution">
    <text evidence="6">The sequence shown here is derived from an EMBL/GenBank/DDBJ whole genome shotgun (WGS) entry which is preliminary data.</text>
</comment>
<dbReference type="Pfam" id="PF09597">
    <property type="entry name" value="SAM_Ribosomal_mS41"/>
    <property type="match status" value="1"/>
</dbReference>
<evidence type="ECO:0000259" key="5">
    <source>
        <dbReference type="SMART" id="SM01238"/>
    </source>
</evidence>
<evidence type="ECO:0000256" key="3">
    <source>
        <dbReference type="ARBA" id="ARBA00023128"/>
    </source>
</evidence>
<comment type="subcellular location">
    <subcellularLocation>
        <location evidence="1">Mitochondrion</location>
    </subcellularLocation>
</comment>
<dbReference type="OrthoDB" id="18595at2759"/>
<dbReference type="EMBL" id="JAPEVB010000004">
    <property type="protein sequence ID" value="KAJ4388988.1"/>
    <property type="molecule type" value="Genomic_DNA"/>
</dbReference>
<evidence type="ECO:0000256" key="1">
    <source>
        <dbReference type="ARBA" id="ARBA00004173"/>
    </source>
</evidence>
<proteinExistence type="inferred from homology"/>
<dbReference type="InterPro" id="IPR013761">
    <property type="entry name" value="SAM/pointed_sf"/>
</dbReference>
<name>A0A9W8YN87_9PEZI</name>
<feature type="domain" description="Small ribosomal subunit protein mS41 SAM" evidence="5">
    <location>
        <begin position="118"/>
        <end position="174"/>
    </location>
</feature>
<protein>
    <recommendedName>
        <fullName evidence="4">Small ribosomal subunit protein mS41</fullName>
    </recommendedName>
</protein>
<evidence type="ECO:0000256" key="2">
    <source>
        <dbReference type="ARBA" id="ARBA00010492"/>
    </source>
</evidence>
<dbReference type="Proteomes" id="UP001140453">
    <property type="component" value="Unassembled WGS sequence"/>
</dbReference>
<keyword evidence="7" id="KW-1185">Reference proteome</keyword>
<evidence type="ECO:0000313" key="7">
    <source>
        <dbReference type="Proteomes" id="UP001140453"/>
    </source>
</evidence>
<accession>A0A9W8YN87</accession>
<evidence type="ECO:0000313" key="6">
    <source>
        <dbReference type="EMBL" id="KAJ4388988.1"/>
    </source>
</evidence>